<sequence>MATESRCWSPLNRVTRESANFITRSGTKLKDGGQDFYFVGANAYWLVDAASYSGRNYRIPIFFEKAKAMGLKVVRTWAFNHGSPSTPSYGSNTLVYNAREVAGLDSIIQQEGQNQQH</sequence>
<dbReference type="GO" id="GO:0005576">
    <property type="term" value="C:extracellular region"/>
    <property type="evidence" value="ECO:0007669"/>
    <property type="project" value="UniProtKB-SubCell"/>
</dbReference>
<protein>
    <submittedName>
        <fullName evidence="1">Mannan endo-1,4-beta-mannosidase</fullName>
    </submittedName>
</protein>
<organism evidence="1 2">
    <name type="scientific">Haematococcus lacustris</name>
    <name type="common">Green alga</name>
    <name type="synonym">Haematococcus pluvialis</name>
    <dbReference type="NCBI Taxonomy" id="44745"/>
    <lineage>
        <taxon>Eukaryota</taxon>
        <taxon>Viridiplantae</taxon>
        <taxon>Chlorophyta</taxon>
        <taxon>core chlorophytes</taxon>
        <taxon>Chlorophyceae</taxon>
        <taxon>CS clade</taxon>
        <taxon>Chlamydomonadales</taxon>
        <taxon>Haematococcaceae</taxon>
        <taxon>Haematococcus</taxon>
    </lineage>
</organism>
<dbReference type="EMBL" id="BLLF01000211">
    <property type="protein sequence ID" value="GFH09131.1"/>
    <property type="molecule type" value="Genomic_DNA"/>
</dbReference>
<gene>
    <name evidence="1" type="ORF">HaLaN_04221</name>
</gene>
<evidence type="ECO:0000313" key="1">
    <source>
        <dbReference type="EMBL" id="GFH09131.1"/>
    </source>
</evidence>
<dbReference type="Gene3D" id="3.20.20.80">
    <property type="entry name" value="Glycosidases"/>
    <property type="match status" value="1"/>
</dbReference>
<dbReference type="SUPFAM" id="SSF51445">
    <property type="entry name" value="(Trans)glycosidases"/>
    <property type="match status" value="1"/>
</dbReference>
<evidence type="ECO:0000313" key="2">
    <source>
        <dbReference type="Proteomes" id="UP000485058"/>
    </source>
</evidence>
<accession>A0A699YI35</accession>
<name>A0A699YI35_HAELA</name>
<dbReference type="Proteomes" id="UP000485058">
    <property type="component" value="Unassembled WGS sequence"/>
</dbReference>
<dbReference type="AlphaFoldDB" id="A0A699YI35"/>
<dbReference type="GO" id="GO:0016985">
    <property type="term" value="F:mannan endo-1,4-beta-mannosidase activity"/>
    <property type="evidence" value="ECO:0007669"/>
    <property type="project" value="UniProtKB-EC"/>
</dbReference>
<keyword evidence="2" id="KW-1185">Reference proteome</keyword>
<reference evidence="1 2" key="1">
    <citation type="submission" date="2020-02" db="EMBL/GenBank/DDBJ databases">
        <title>Draft genome sequence of Haematococcus lacustris strain NIES-144.</title>
        <authorList>
            <person name="Morimoto D."/>
            <person name="Nakagawa S."/>
            <person name="Yoshida T."/>
            <person name="Sawayama S."/>
        </authorList>
    </citation>
    <scope>NUCLEOTIDE SEQUENCE [LARGE SCALE GENOMIC DNA]</scope>
    <source>
        <strain evidence="1 2">NIES-144</strain>
    </source>
</reference>
<dbReference type="PANTHER" id="PTHR31451:SF39">
    <property type="entry name" value="MANNAN ENDO-1,4-BETA-MANNOSIDASE 1"/>
    <property type="match status" value="1"/>
</dbReference>
<proteinExistence type="predicted"/>
<dbReference type="InterPro" id="IPR045053">
    <property type="entry name" value="MAN-like"/>
</dbReference>
<comment type="caution">
    <text evidence="1">The sequence shown here is derived from an EMBL/GenBank/DDBJ whole genome shotgun (WGS) entry which is preliminary data.</text>
</comment>
<dbReference type="InterPro" id="IPR017853">
    <property type="entry name" value="GH"/>
</dbReference>
<dbReference type="PANTHER" id="PTHR31451">
    <property type="match status" value="1"/>
</dbReference>